<gene>
    <name evidence="7" type="ORF">PKOR_21465</name>
</gene>
<evidence type="ECO:0000256" key="4">
    <source>
        <dbReference type="ARBA" id="ARBA00023163"/>
    </source>
</evidence>
<dbReference type="SUPFAM" id="SSF88659">
    <property type="entry name" value="Sigma3 and sigma4 domains of RNA polymerase sigma factors"/>
    <property type="match status" value="1"/>
</dbReference>
<evidence type="ECO:0000256" key="1">
    <source>
        <dbReference type="ARBA" id="ARBA00010641"/>
    </source>
</evidence>
<proteinExistence type="inferred from homology"/>
<evidence type="ECO:0000313" key="8">
    <source>
        <dbReference type="Proteomes" id="UP000033109"/>
    </source>
</evidence>
<reference evidence="7 8" key="1">
    <citation type="journal article" date="2015" name="Sci. Rep.">
        <title>Unraveling adaptation of Pontibacter korlensis to radiation and infertility in desert through complete genome and comparative transcriptomic analysis.</title>
        <authorList>
            <person name="Dai J."/>
            <person name="Dai W."/>
            <person name="Qiu C."/>
            <person name="Yang Z."/>
            <person name="Zhang Y."/>
            <person name="Zhou M."/>
            <person name="Zhang L."/>
            <person name="Fang C."/>
            <person name="Gao Q."/>
            <person name="Yang Q."/>
            <person name="Li X."/>
            <person name="Wang Z."/>
            <person name="Wang Z."/>
            <person name="Jia Z."/>
            <person name="Chen X."/>
        </authorList>
    </citation>
    <scope>NUCLEOTIDE SEQUENCE [LARGE SCALE GENOMIC DNA]</scope>
    <source>
        <strain evidence="7 8">X14-1T</strain>
    </source>
</reference>
<dbReference type="Pfam" id="PF04542">
    <property type="entry name" value="Sigma70_r2"/>
    <property type="match status" value="1"/>
</dbReference>
<dbReference type="PANTHER" id="PTHR43133:SF46">
    <property type="entry name" value="RNA POLYMERASE SIGMA-70 FACTOR ECF SUBFAMILY"/>
    <property type="match status" value="1"/>
</dbReference>
<keyword evidence="3" id="KW-0731">Sigma factor</keyword>
<evidence type="ECO:0000256" key="3">
    <source>
        <dbReference type="ARBA" id="ARBA00023082"/>
    </source>
</evidence>
<name>A0A0E3UZB2_9BACT</name>
<dbReference type="PANTHER" id="PTHR43133">
    <property type="entry name" value="RNA POLYMERASE ECF-TYPE SIGMA FACTO"/>
    <property type="match status" value="1"/>
</dbReference>
<evidence type="ECO:0000256" key="2">
    <source>
        <dbReference type="ARBA" id="ARBA00023015"/>
    </source>
</evidence>
<evidence type="ECO:0000259" key="5">
    <source>
        <dbReference type="Pfam" id="PF04542"/>
    </source>
</evidence>
<evidence type="ECO:0000313" key="7">
    <source>
        <dbReference type="EMBL" id="AKD05166.1"/>
    </source>
</evidence>
<dbReference type="InterPro" id="IPR013249">
    <property type="entry name" value="RNA_pol_sigma70_r4_t2"/>
</dbReference>
<dbReference type="InterPro" id="IPR007627">
    <property type="entry name" value="RNA_pol_sigma70_r2"/>
</dbReference>
<dbReference type="Proteomes" id="UP000033109">
    <property type="component" value="Chromosome"/>
</dbReference>
<dbReference type="KEGG" id="pko:PKOR_21465"/>
<accession>A0A0E3UZB2</accession>
<dbReference type="HOGENOM" id="CLU_942876_0_0_10"/>
<dbReference type="Pfam" id="PF08281">
    <property type="entry name" value="Sigma70_r4_2"/>
    <property type="match status" value="1"/>
</dbReference>
<evidence type="ECO:0008006" key="9">
    <source>
        <dbReference type="Google" id="ProtNLM"/>
    </source>
</evidence>
<dbReference type="AlphaFoldDB" id="A0A0E3UZB2"/>
<organism evidence="7 8">
    <name type="scientific">Pontibacter korlensis</name>
    <dbReference type="NCBI Taxonomy" id="400092"/>
    <lineage>
        <taxon>Bacteria</taxon>
        <taxon>Pseudomonadati</taxon>
        <taxon>Bacteroidota</taxon>
        <taxon>Cytophagia</taxon>
        <taxon>Cytophagales</taxon>
        <taxon>Hymenobacteraceae</taxon>
        <taxon>Pontibacter</taxon>
    </lineage>
</organism>
<keyword evidence="8" id="KW-1185">Reference proteome</keyword>
<dbReference type="EMBL" id="CP009621">
    <property type="protein sequence ID" value="AKD05166.1"/>
    <property type="molecule type" value="Genomic_DNA"/>
</dbReference>
<dbReference type="InterPro" id="IPR039425">
    <property type="entry name" value="RNA_pol_sigma-70-like"/>
</dbReference>
<dbReference type="STRING" id="400092.PKOR_21465"/>
<dbReference type="PATRIC" id="fig|400092.3.peg.4718"/>
<dbReference type="InterPro" id="IPR014284">
    <property type="entry name" value="RNA_pol_sigma-70_dom"/>
</dbReference>
<dbReference type="GO" id="GO:0003677">
    <property type="term" value="F:DNA binding"/>
    <property type="evidence" value="ECO:0007669"/>
    <property type="project" value="InterPro"/>
</dbReference>
<protein>
    <recommendedName>
        <fullName evidence="9">RNA polymerase sigma factor 70 region 4 type 2 domain-containing protein</fullName>
    </recommendedName>
</protein>
<keyword evidence="2" id="KW-0805">Transcription regulation</keyword>
<dbReference type="SUPFAM" id="SSF88946">
    <property type="entry name" value="Sigma2 domain of RNA polymerase sigma factors"/>
    <property type="match status" value="1"/>
</dbReference>
<dbReference type="CDD" id="cd06171">
    <property type="entry name" value="Sigma70_r4"/>
    <property type="match status" value="1"/>
</dbReference>
<feature type="domain" description="RNA polymerase sigma factor 70 region 4 type 2" evidence="6">
    <location>
        <begin position="189"/>
        <end position="242"/>
    </location>
</feature>
<dbReference type="InterPro" id="IPR013325">
    <property type="entry name" value="RNA_pol_sigma_r2"/>
</dbReference>
<comment type="similarity">
    <text evidence="1">Belongs to the sigma-70 factor family. ECF subfamily.</text>
</comment>
<dbReference type="NCBIfam" id="TIGR02937">
    <property type="entry name" value="sigma70-ECF"/>
    <property type="match status" value="1"/>
</dbReference>
<sequence>MYINIPKFEQIGYGSGSLKWLSDYKQHCAFYTSVLILSACISYHFDLRHIMVQKQKLSQPDTNELDINSVRMEELEVWNRFREGSEADFTLIYRRYAPVMLRYGHRIAPDRDLVKDCIQQVFFQIWKSRENLSNPPSVKNYLLKAFRCELGKKASFKSKHEPISNDNQVGTESSHEVMLINSQSLELNRQKLHQLLTKLPERQREVLFLKYYTGLQYEEIADIMGIDQKSVYKLTYKAIDKLHQLFHAKPEEETSSIGKRVRDLAYNLSPAKDDSSHTLSPLPGKNSIALNLGEV</sequence>
<keyword evidence="4" id="KW-0804">Transcription</keyword>
<dbReference type="InterPro" id="IPR036388">
    <property type="entry name" value="WH-like_DNA-bd_sf"/>
</dbReference>
<dbReference type="GO" id="GO:0006352">
    <property type="term" value="P:DNA-templated transcription initiation"/>
    <property type="evidence" value="ECO:0007669"/>
    <property type="project" value="InterPro"/>
</dbReference>
<dbReference type="Gene3D" id="1.10.1740.10">
    <property type="match status" value="1"/>
</dbReference>
<dbReference type="InterPro" id="IPR013324">
    <property type="entry name" value="RNA_pol_sigma_r3/r4-like"/>
</dbReference>
<dbReference type="GO" id="GO:0016987">
    <property type="term" value="F:sigma factor activity"/>
    <property type="evidence" value="ECO:0007669"/>
    <property type="project" value="UniProtKB-KW"/>
</dbReference>
<evidence type="ECO:0000259" key="6">
    <source>
        <dbReference type="Pfam" id="PF08281"/>
    </source>
</evidence>
<feature type="domain" description="RNA polymerase sigma-70 region 2" evidence="5">
    <location>
        <begin position="92"/>
        <end position="143"/>
    </location>
</feature>
<dbReference type="Gene3D" id="1.10.10.10">
    <property type="entry name" value="Winged helix-like DNA-binding domain superfamily/Winged helix DNA-binding domain"/>
    <property type="match status" value="1"/>
</dbReference>